<evidence type="ECO:0000256" key="1">
    <source>
        <dbReference type="SAM" id="Phobius"/>
    </source>
</evidence>
<keyword evidence="1" id="KW-0812">Transmembrane</keyword>
<reference evidence="2 3" key="1">
    <citation type="submission" date="2019-03" db="EMBL/GenBank/DDBJ databases">
        <title>Genomic Encyclopedia of Type Strains, Phase IV (KMG-IV): sequencing the most valuable type-strain genomes for metagenomic binning, comparative biology and taxonomic classification.</title>
        <authorList>
            <person name="Goeker M."/>
        </authorList>
    </citation>
    <scope>NUCLEOTIDE SEQUENCE [LARGE SCALE GENOMIC DNA]</scope>
    <source>
        <strain evidence="2 3">DSM 101</strain>
    </source>
</reference>
<evidence type="ECO:0000313" key="2">
    <source>
        <dbReference type="EMBL" id="TCK28200.1"/>
    </source>
</evidence>
<proteinExistence type="predicted"/>
<gene>
    <name evidence="2" type="ORF">EV667_2201</name>
</gene>
<sequence length="45" mass="4760">MLFLALELWPYLVAALAIGLATGWWSGCAPARLRTPAADTKKGAS</sequence>
<comment type="caution">
    <text evidence="2">The sequence shown here is derived from an EMBL/GenBank/DDBJ whole genome shotgun (WGS) entry which is preliminary data.</text>
</comment>
<keyword evidence="1" id="KW-0472">Membrane</keyword>
<keyword evidence="3" id="KW-1185">Reference proteome</keyword>
<organism evidence="2 3">
    <name type="scientific">Ancylobacter aquaticus</name>
    <dbReference type="NCBI Taxonomy" id="100"/>
    <lineage>
        <taxon>Bacteria</taxon>
        <taxon>Pseudomonadati</taxon>
        <taxon>Pseudomonadota</taxon>
        <taxon>Alphaproteobacteria</taxon>
        <taxon>Hyphomicrobiales</taxon>
        <taxon>Xanthobacteraceae</taxon>
        <taxon>Ancylobacter</taxon>
    </lineage>
</organism>
<dbReference type="Proteomes" id="UP000295030">
    <property type="component" value="Unassembled WGS sequence"/>
</dbReference>
<name>A0A4R1I4B5_ANCAQ</name>
<dbReference type="RefSeq" id="WP_165901597.1">
    <property type="nucleotide sequence ID" value="NZ_SMFY01000002.1"/>
</dbReference>
<evidence type="ECO:0000313" key="3">
    <source>
        <dbReference type="Proteomes" id="UP000295030"/>
    </source>
</evidence>
<dbReference type="EMBL" id="SMFY01000002">
    <property type="protein sequence ID" value="TCK28200.1"/>
    <property type="molecule type" value="Genomic_DNA"/>
</dbReference>
<dbReference type="AlphaFoldDB" id="A0A4R1I4B5"/>
<feature type="transmembrane region" description="Helical" evidence="1">
    <location>
        <begin position="6"/>
        <end position="25"/>
    </location>
</feature>
<keyword evidence="1" id="KW-1133">Transmembrane helix</keyword>
<accession>A0A4R1I4B5</accession>
<protein>
    <submittedName>
        <fullName evidence="2">Uncharacterized protein</fullName>
    </submittedName>
</protein>